<proteinExistence type="predicted"/>
<dbReference type="RefSeq" id="XP_053022966.1">
    <property type="nucleotide sequence ID" value="XM_053171732.1"/>
</dbReference>
<accession>A0ABY7CQ83</accession>
<feature type="region of interest" description="Disordered" evidence="1">
    <location>
        <begin position="104"/>
        <end position="132"/>
    </location>
</feature>
<keyword evidence="3" id="KW-1185">Reference proteome</keyword>
<name>A0ABY7CQ83_9BASI</name>
<protein>
    <submittedName>
        <fullName evidence="2">Uncharacterized protein</fullName>
    </submittedName>
</protein>
<feature type="compositionally biased region" description="Basic residues" evidence="1">
    <location>
        <begin position="455"/>
        <end position="467"/>
    </location>
</feature>
<dbReference type="GeneID" id="77812627"/>
<sequence length="561" mass="59999">MPDFFSPAASFLIPSSPLPPASSAYALSLTRNTGTPTSDLRATSPANCPSAAQPAACFWAILDHQPSLLFLDPARFPQPAHPPLRLDQLLPPADLAQLKARLPSLLHPPQPPPPPALAQPAPDNALLVGQPHSSPCPPFRTTPCGLDQATESDYLSSPEESYLLQRALEPPPPPAFFPSDDPHAHSFLIFDARNAAVLFAHRYASNAHIEPSVCPEDYAYFAMQSKAAIDSSSNSTEHSTCARELTAQHRLVKDGMAINIVQSFVIEYGSVTFASFKTVPSSRPSTMSSSQQQPPPSGKPSPLELVHDAHPALPLDLYSPTSSSQLAHKRPRTDSCSEALTPQSACSTHSQAFSYTPQGHLLDPAPRSAGLASGYDGFALHGLAHMAASSNAFEEFADTPAAAEAPGHPEFGPFAFAKDAHDGPGAASTGRPRHPDDPATDILARHQAQVPRVCRPPRRRSRTRVHVVRRTQLARVEERAQWGLRFSRAQARKAKPAKGPPAKKPPPPQAHSSPYHQQGQAQGRPASGPPEPALLHGNSTARVATGDARPGERLLVDGRAR</sequence>
<feature type="compositionally biased region" description="Pro residues" evidence="1">
    <location>
        <begin position="106"/>
        <end position="117"/>
    </location>
</feature>
<feature type="compositionally biased region" description="Pro residues" evidence="1">
    <location>
        <begin position="498"/>
        <end position="509"/>
    </location>
</feature>
<evidence type="ECO:0000313" key="2">
    <source>
        <dbReference type="EMBL" id="WAQ87411.1"/>
    </source>
</evidence>
<dbReference type="Proteomes" id="UP001164743">
    <property type="component" value="Chromosome 8A"/>
</dbReference>
<feature type="compositionally biased region" description="Basic and acidic residues" evidence="1">
    <location>
        <begin position="549"/>
        <end position="561"/>
    </location>
</feature>
<organism evidence="2 3">
    <name type="scientific">Puccinia triticina</name>
    <dbReference type="NCBI Taxonomy" id="208348"/>
    <lineage>
        <taxon>Eukaryota</taxon>
        <taxon>Fungi</taxon>
        <taxon>Dikarya</taxon>
        <taxon>Basidiomycota</taxon>
        <taxon>Pucciniomycotina</taxon>
        <taxon>Pucciniomycetes</taxon>
        <taxon>Pucciniales</taxon>
        <taxon>Pucciniaceae</taxon>
        <taxon>Puccinia</taxon>
    </lineage>
</organism>
<feature type="region of interest" description="Disordered" evidence="1">
    <location>
        <begin position="281"/>
        <end position="342"/>
    </location>
</feature>
<feature type="compositionally biased region" description="Polar residues" evidence="1">
    <location>
        <begin position="511"/>
        <end position="521"/>
    </location>
</feature>
<evidence type="ECO:0000313" key="3">
    <source>
        <dbReference type="Proteomes" id="UP001164743"/>
    </source>
</evidence>
<evidence type="ECO:0000256" key="1">
    <source>
        <dbReference type="SAM" id="MobiDB-lite"/>
    </source>
</evidence>
<feature type="compositionally biased region" description="Low complexity" evidence="1">
    <location>
        <begin position="281"/>
        <end position="292"/>
    </location>
</feature>
<feature type="region of interest" description="Disordered" evidence="1">
    <location>
        <begin position="418"/>
        <end position="467"/>
    </location>
</feature>
<feature type="region of interest" description="Disordered" evidence="1">
    <location>
        <begin position="486"/>
        <end position="561"/>
    </location>
</feature>
<reference evidence="2" key="1">
    <citation type="submission" date="2022-10" db="EMBL/GenBank/DDBJ databases">
        <title>Puccinia triticina Genome sequencing and assembly.</title>
        <authorList>
            <person name="Li C."/>
        </authorList>
    </citation>
    <scope>NUCLEOTIDE SEQUENCE</scope>
    <source>
        <strain evidence="2">Pt15</strain>
    </source>
</reference>
<dbReference type="EMBL" id="CP110428">
    <property type="protein sequence ID" value="WAQ87411.1"/>
    <property type="molecule type" value="Genomic_DNA"/>
</dbReference>
<feature type="compositionally biased region" description="Low complexity" evidence="1">
    <location>
        <begin position="118"/>
        <end position="127"/>
    </location>
</feature>
<gene>
    <name evidence="2" type="ORF">PtA15_8A315</name>
</gene>